<dbReference type="AlphaFoldDB" id="A0A1E3L6H7"/>
<dbReference type="EMBL" id="MDER01000031">
    <property type="protein sequence ID" value="ODP29346.1"/>
    <property type="molecule type" value="Genomic_DNA"/>
</dbReference>
<accession>A0A1E3L6H7</accession>
<evidence type="ECO:0000313" key="3">
    <source>
        <dbReference type="Proteomes" id="UP000094578"/>
    </source>
</evidence>
<dbReference type="Proteomes" id="UP000094578">
    <property type="component" value="Unassembled WGS sequence"/>
</dbReference>
<evidence type="ECO:0000313" key="2">
    <source>
        <dbReference type="EMBL" id="ODP29346.1"/>
    </source>
</evidence>
<proteinExistence type="predicted"/>
<keyword evidence="3" id="KW-1185">Reference proteome</keyword>
<feature type="region of interest" description="Disordered" evidence="1">
    <location>
        <begin position="1"/>
        <end position="71"/>
    </location>
</feature>
<organism evidence="2 3">
    <name type="scientific">Paenibacillus nuruki</name>
    <dbReference type="NCBI Taxonomy" id="1886670"/>
    <lineage>
        <taxon>Bacteria</taxon>
        <taxon>Bacillati</taxon>
        <taxon>Bacillota</taxon>
        <taxon>Bacilli</taxon>
        <taxon>Bacillales</taxon>
        <taxon>Paenibacillaceae</taxon>
        <taxon>Paenibacillus</taxon>
    </lineage>
</organism>
<sequence length="71" mass="7854">MSTEQEHNEVTEESKQAQKVSQAEAAKRLLAMKKQANQQGKGSNNGFDGGGKKMKSQMTKKVNNQRKKMGT</sequence>
<dbReference type="PATRIC" id="fig|1886670.3.peg.1380"/>
<comment type="caution">
    <text evidence="2">The sequence shown here is derived from an EMBL/GenBank/DDBJ whole genome shotgun (WGS) entry which is preliminary data.</text>
</comment>
<reference evidence="2 3" key="1">
    <citation type="submission" date="2016-08" db="EMBL/GenBank/DDBJ databases">
        <title>Genome sequencing of Paenibacillus sp. TI45-13ar, isolated from Korean traditional nuruk.</title>
        <authorList>
            <person name="Kim S.-J."/>
        </authorList>
    </citation>
    <scope>NUCLEOTIDE SEQUENCE [LARGE SCALE GENOMIC DNA]</scope>
    <source>
        <strain evidence="2 3">TI45-13ar</strain>
    </source>
</reference>
<name>A0A1E3L6H7_9BACL</name>
<feature type="compositionally biased region" description="Basic and acidic residues" evidence="1">
    <location>
        <begin position="1"/>
        <end position="16"/>
    </location>
</feature>
<dbReference type="RefSeq" id="WP_069326775.1">
    <property type="nucleotide sequence ID" value="NZ_MDER01000031.1"/>
</dbReference>
<gene>
    <name evidence="2" type="ORF">PTI45_01355</name>
</gene>
<protein>
    <submittedName>
        <fullName evidence="2">Uncharacterized protein</fullName>
    </submittedName>
</protein>
<dbReference type="STRING" id="1886670.PTI45_01355"/>
<evidence type="ECO:0000256" key="1">
    <source>
        <dbReference type="SAM" id="MobiDB-lite"/>
    </source>
</evidence>